<protein>
    <submittedName>
        <fullName evidence="2">Uncharacterized protein</fullName>
    </submittedName>
</protein>
<accession>A0AAE0YK83</accession>
<keyword evidence="3" id="KW-1185">Reference proteome</keyword>
<dbReference type="AlphaFoldDB" id="A0AAE0YK83"/>
<evidence type="ECO:0000313" key="3">
    <source>
        <dbReference type="Proteomes" id="UP001283361"/>
    </source>
</evidence>
<dbReference type="EMBL" id="JAWDGP010006015">
    <property type="protein sequence ID" value="KAK3748491.1"/>
    <property type="molecule type" value="Genomic_DNA"/>
</dbReference>
<feature type="compositionally biased region" description="Basic residues" evidence="1">
    <location>
        <begin position="95"/>
        <end position="111"/>
    </location>
</feature>
<comment type="caution">
    <text evidence="2">The sequence shown here is derived from an EMBL/GenBank/DDBJ whole genome shotgun (WGS) entry which is preliminary data.</text>
</comment>
<evidence type="ECO:0000313" key="2">
    <source>
        <dbReference type="EMBL" id="KAK3748491.1"/>
    </source>
</evidence>
<reference evidence="2" key="1">
    <citation type="journal article" date="2023" name="G3 (Bethesda)">
        <title>A reference genome for the long-term kleptoplast-retaining sea slug Elysia crispata morphotype clarki.</title>
        <authorList>
            <person name="Eastman K.E."/>
            <person name="Pendleton A.L."/>
            <person name="Shaikh M.A."/>
            <person name="Suttiyut T."/>
            <person name="Ogas R."/>
            <person name="Tomko P."/>
            <person name="Gavelis G."/>
            <person name="Widhalm J.R."/>
            <person name="Wisecaver J.H."/>
        </authorList>
    </citation>
    <scope>NUCLEOTIDE SEQUENCE</scope>
    <source>
        <strain evidence="2">ECLA1</strain>
    </source>
</reference>
<feature type="compositionally biased region" description="Basic residues" evidence="1">
    <location>
        <begin position="1"/>
        <end position="12"/>
    </location>
</feature>
<proteinExistence type="predicted"/>
<evidence type="ECO:0000256" key="1">
    <source>
        <dbReference type="SAM" id="MobiDB-lite"/>
    </source>
</evidence>
<feature type="region of interest" description="Disordered" evidence="1">
    <location>
        <begin position="1"/>
        <end position="111"/>
    </location>
</feature>
<name>A0AAE0YK83_9GAST</name>
<sequence>MATRQRPPRARLRLSLTPPLSHGGTHEPHLDAATSSRPEQERRPQGSGHSSSRDHQRSTQNWIPRLRNLYRASSTDTDSRRLPRNRASAQTDTHGRHKIPQARHQHAPAPQ</sequence>
<dbReference type="Proteomes" id="UP001283361">
    <property type="component" value="Unassembled WGS sequence"/>
</dbReference>
<organism evidence="2 3">
    <name type="scientific">Elysia crispata</name>
    <name type="common">lettuce slug</name>
    <dbReference type="NCBI Taxonomy" id="231223"/>
    <lineage>
        <taxon>Eukaryota</taxon>
        <taxon>Metazoa</taxon>
        <taxon>Spiralia</taxon>
        <taxon>Lophotrochozoa</taxon>
        <taxon>Mollusca</taxon>
        <taxon>Gastropoda</taxon>
        <taxon>Heterobranchia</taxon>
        <taxon>Euthyneura</taxon>
        <taxon>Panpulmonata</taxon>
        <taxon>Sacoglossa</taxon>
        <taxon>Placobranchoidea</taxon>
        <taxon>Plakobranchidae</taxon>
        <taxon>Elysia</taxon>
    </lineage>
</organism>
<gene>
    <name evidence="2" type="ORF">RRG08_060712</name>
</gene>